<keyword evidence="3" id="KW-1185">Reference proteome</keyword>
<gene>
    <name evidence="2" type="ORF">C2845_PM13G06380</name>
</gene>
<proteinExistence type="predicted"/>
<dbReference type="Pfam" id="PF04195">
    <property type="entry name" value="Transposase_28"/>
    <property type="match status" value="1"/>
</dbReference>
<reference evidence="3" key="1">
    <citation type="journal article" date="2019" name="Nat. Commun.">
        <title>The genome of broomcorn millet.</title>
        <authorList>
            <person name="Zou C."/>
            <person name="Miki D."/>
            <person name="Li D."/>
            <person name="Tang Q."/>
            <person name="Xiao L."/>
            <person name="Rajput S."/>
            <person name="Deng P."/>
            <person name="Jia W."/>
            <person name="Huang R."/>
            <person name="Zhang M."/>
            <person name="Sun Y."/>
            <person name="Hu J."/>
            <person name="Fu X."/>
            <person name="Schnable P.S."/>
            <person name="Li F."/>
            <person name="Zhang H."/>
            <person name="Feng B."/>
            <person name="Zhu X."/>
            <person name="Liu R."/>
            <person name="Schnable J.C."/>
            <person name="Zhu J.-K."/>
            <person name="Zhang H."/>
        </authorList>
    </citation>
    <scope>NUCLEOTIDE SEQUENCE [LARGE SCALE GENOMIC DNA]</scope>
</reference>
<dbReference type="InterPro" id="IPR007321">
    <property type="entry name" value="Transposase_28"/>
</dbReference>
<comment type="caution">
    <text evidence="2">The sequence shown here is derived from an EMBL/GenBank/DDBJ whole genome shotgun (WGS) entry which is preliminary data.</text>
</comment>
<sequence>MDRDKPEPTLRFGASKVTQTLLDYYISKGFFRSGECQPPQDEEIPNPQEGECVVFHDFFTVGLRFPLDAKFPEIFDRFNVKMHHLTPNAVIQLSRFFWVLKTFAAPVSVDTFCRFYELHPQGRKISFEDDEEVYSAQSGCCTFIPQRGNKVLHLDHVEISFSQKNKWDDDRCRYWFYAKVEFPGAEGVGGGFSLASKVELFAHRNPAAFDTLSPGFVECEAAFRLAAKSIGCRDFVEYLAAKVWPLTSG</sequence>
<feature type="domain" description="Transposase (putative) gypsy type" evidence="1">
    <location>
        <begin position="53"/>
        <end position="119"/>
    </location>
</feature>
<accession>A0A3L6RHE0</accession>
<evidence type="ECO:0000259" key="1">
    <source>
        <dbReference type="Pfam" id="PF04195"/>
    </source>
</evidence>
<dbReference type="EMBL" id="PQIB02000008">
    <property type="protein sequence ID" value="RLN03736.1"/>
    <property type="molecule type" value="Genomic_DNA"/>
</dbReference>
<protein>
    <submittedName>
        <fullName evidence="2">Retrotransposon protein</fullName>
    </submittedName>
</protein>
<dbReference type="OrthoDB" id="696315at2759"/>
<evidence type="ECO:0000313" key="3">
    <source>
        <dbReference type="Proteomes" id="UP000275267"/>
    </source>
</evidence>
<evidence type="ECO:0000313" key="2">
    <source>
        <dbReference type="EMBL" id="RLN03736.1"/>
    </source>
</evidence>
<dbReference type="Proteomes" id="UP000275267">
    <property type="component" value="Unassembled WGS sequence"/>
</dbReference>
<dbReference type="PANTHER" id="PTHR33026">
    <property type="entry name" value="OS06G0360600 PROTEIN"/>
    <property type="match status" value="1"/>
</dbReference>
<dbReference type="PANTHER" id="PTHR33026:SF7">
    <property type="entry name" value="OS03G0100275 PROTEIN"/>
    <property type="match status" value="1"/>
</dbReference>
<organism evidence="2 3">
    <name type="scientific">Panicum miliaceum</name>
    <name type="common">Proso millet</name>
    <name type="synonym">Broomcorn millet</name>
    <dbReference type="NCBI Taxonomy" id="4540"/>
    <lineage>
        <taxon>Eukaryota</taxon>
        <taxon>Viridiplantae</taxon>
        <taxon>Streptophyta</taxon>
        <taxon>Embryophyta</taxon>
        <taxon>Tracheophyta</taxon>
        <taxon>Spermatophyta</taxon>
        <taxon>Magnoliopsida</taxon>
        <taxon>Liliopsida</taxon>
        <taxon>Poales</taxon>
        <taxon>Poaceae</taxon>
        <taxon>PACMAD clade</taxon>
        <taxon>Panicoideae</taxon>
        <taxon>Panicodae</taxon>
        <taxon>Paniceae</taxon>
        <taxon>Panicinae</taxon>
        <taxon>Panicum</taxon>
        <taxon>Panicum sect. Panicum</taxon>
    </lineage>
</organism>
<dbReference type="AlphaFoldDB" id="A0A3L6RHE0"/>
<name>A0A3L6RHE0_PANMI</name>